<organism evidence="1 2">
    <name type="scientific">Roseibium aggregatum</name>
    <dbReference type="NCBI Taxonomy" id="187304"/>
    <lineage>
        <taxon>Bacteria</taxon>
        <taxon>Pseudomonadati</taxon>
        <taxon>Pseudomonadota</taxon>
        <taxon>Alphaproteobacteria</taxon>
        <taxon>Hyphomicrobiales</taxon>
        <taxon>Stappiaceae</taxon>
        <taxon>Roseibium</taxon>
    </lineage>
</organism>
<dbReference type="Proteomes" id="UP000664096">
    <property type="component" value="Unassembled WGS sequence"/>
</dbReference>
<comment type="caution">
    <text evidence="1">The sequence shown here is derived from an EMBL/GenBank/DDBJ whole genome shotgun (WGS) entry which is preliminary data.</text>
</comment>
<dbReference type="EMBL" id="JAEKJZ010000002">
    <property type="protein sequence ID" value="MBN9671164.1"/>
    <property type="molecule type" value="Genomic_DNA"/>
</dbReference>
<sequence>MTNAPNVAGEASLPRPFGNVTAKETGRISPYRIWFPEKEKKKIILFWVRRLPEASGFSIFRGDRAGAGQRTGCRSQTI</sequence>
<accession>A0A939EE97</accession>
<evidence type="ECO:0000313" key="1">
    <source>
        <dbReference type="EMBL" id="MBN9671164.1"/>
    </source>
</evidence>
<evidence type="ECO:0000313" key="2">
    <source>
        <dbReference type="Proteomes" id="UP000664096"/>
    </source>
</evidence>
<protein>
    <submittedName>
        <fullName evidence="1">Uncharacterized protein</fullName>
    </submittedName>
</protein>
<reference evidence="1" key="1">
    <citation type="submission" date="2020-12" db="EMBL/GenBank/DDBJ databases">
        <title>Oil enriched cultivation method for isolating marine PHA-producing bacteria.</title>
        <authorList>
            <person name="Zheng W."/>
            <person name="Yu S."/>
            <person name="Huang Y."/>
        </authorList>
    </citation>
    <scope>NUCLEOTIDE SEQUENCE</scope>
    <source>
        <strain evidence="1">SY-2-12</strain>
    </source>
</reference>
<dbReference type="AlphaFoldDB" id="A0A939EE97"/>
<dbReference type="RefSeq" id="WP_207141014.1">
    <property type="nucleotide sequence ID" value="NZ_JAEKJZ010000002.1"/>
</dbReference>
<proteinExistence type="predicted"/>
<name>A0A939EE97_9HYPH</name>
<gene>
    <name evidence="1" type="ORF">JF539_12535</name>
</gene>